<protein>
    <submittedName>
        <fullName evidence="1">Glycosyl hydrolase</fullName>
    </submittedName>
</protein>
<gene>
    <name evidence="1" type="ORF">OMP40_34380</name>
</gene>
<dbReference type="CDD" id="cd03143">
    <property type="entry name" value="A4_beta-galactosidase_middle_domain"/>
    <property type="match status" value="1"/>
</dbReference>
<keyword evidence="2" id="KW-1185">Reference proteome</keyword>
<dbReference type="Gene3D" id="3.40.50.880">
    <property type="match status" value="1"/>
</dbReference>
<dbReference type="PANTHER" id="PTHR36848:SF2">
    <property type="entry name" value="SECRETED PROTEIN"/>
    <property type="match status" value="1"/>
</dbReference>
<organism evidence="1 2">
    <name type="scientific">Cohnella rhizosphaerae</name>
    <dbReference type="NCBI Taxonomy" id="1457232"/>
    <lineage>
        <taxon>Bacteria</taxon>
        <taxon>Bacillati</taxon>
        <taxon>Bacillota</taxon>
        <taxon>Bacilli</taxon>
        <taxon>Bacillales</taxon>
        <taxon>Paenibacillaceae</taxon>
        <taxon>Cohnella</taxon>
    </lineage>
</organism>
<evidence type="ECO:0000313" key="1">
    <source>
        <dbReference type="EMBL" id="MDG0813805.1"/>
    </source>
</evidence>
<keyword evidence="1" id="KW-0378">Hydrolase</keyword>
<dbReference type="InterPro" id="IPR029062">
    <property type="entry name" value="Class_I_gatase-like"/>
</dbReference>
<comment type="caution">
    <text evidence="1">The sequence shown here is derived from an EMBL/GenBank/DDBJ whole genome shotgun (WGS) entry which is preliminary data.</text>
</comment>
<accession>A0A9X4QWH4</accession>
<dbReference type="Pfam" id="PF17132">
    <property type="entry name" value="Glyco_hydro_106"/>
    <property type="match status" value="1"/>
</dbReference>
<dbReference type="AlphaFoldDB" id="A0A9X4QWH4"/>
<dbReference type="InterPro" id="IPR053161">
    <property type="entry name" value="Ulvan_degrading_GH"/>
</dbReference>
<dbReference type="Proteomes" id="UP001153404">
    <property type="component" value="Unassembled WGS sequence"/>
</dbReference>
<dbReference type="PANTHER" id="PTHR36848">
    <property type="entry name" value="DNA-BINDING PROTEIN (PUTATIVE SECRETED PROTEIN)-RELATED"/>
    <property type="match status" value="1"/>
</dbReference>
<name>A0A9X4QWH4_9BACL</name>
<sequence length="272" mass="29071">MSDEENKRFADYIGRIGYMMDAGKPAPQVAVYYPIESVWAETLPPMSLNPADYAERAVKVSESFKQTALRLADRQLDYNYIDADGIADSRAEDGGLSARGGLRYEALIVPETTVVDEGTAAKLTELATAGVPLVLIGEGPEYIRTESGLKEADGLYERLAKLPGVQRVGSANELDGRLAALVAPDLKLAASDPDLLSAMRTGEGGKTFLLVNTGNEAKTLSVQFRATGKRARLWDPDGGGVKQLAVSASGDGYAQAELAIGERQALLVTFEK</sequence>
<dbReference type="EMBL" id="JAPDIA010000009">
    <property type="protein sequence ID" value="MDG0813805.1"/>
    <property type="molecule type" value="Genomic_DNA"/>
</dbReference>
<dbReference type="RefSeq" id="WP_277539690.1">
    <property type="nucleotide sequence ID" value="NZ_JAPDIA010000009.1"/>
</dbReference>
<reference evidence="1" key="1">
    <citation type="submission" date="2022-10" db="EMBL/GenBank/DDBJ databases">
        <title>Comparative genomic analysis of Cohnella hashimotonis sp. nov., isolated from the International Space Station.</title>
        <authorList>
            <person name="Simpson A."/>
            <person name="Venkateswaran K."/>
        </authorList>
    </citation>
    <scope>NUCLEOTIDE SEQUENCE</scope>
    <source>
        <strain evidence="1">DSM 28161</strain>
    </source>
</reference>
<dbReference type="GO" id="GO:0016787">
    <property type="term" value="F:hydrolase activity"/>
    <property type="evidence" value="ECO:0007669"/>
    <property type="project" value="UniProtKB-KW"/>
</dbReference>
<proteinExistence type="predicted"/>
<evidence type="ECO:0000313" key="2">
    <source>
        <dbReference type="Proteomes" id="UP001153404"/>
    </source>
</evidence>